<keyword evidence="1 4" id="KW-0808">Transferase</keyword>
<name>A0ABW3FFL4_9HYPH</name>
<accession>A0ABW3FFL4</accession>
<comment type="caution">
    <text evidence="4">The sequence shown here is derived from an EMBL/GenBank/DDBJ whole genome shotgun (WGS) entry which is preliminary data.</text>
</comment>
<keyword evidence="2 4" id="KW-0012">Acyltransferase</keyword>
<evidence type="ECO:0000259" key="3">
    <source>
        <dbReference type="PROSITE" id="PS51186"/>
    </source>
</evidence>
<reference evidence="5" key="1">
    <citation type="journal article" date="2019" name="Int. J. Syst. Evol. Microbiol.">
        <title>The Global Catalogue of Microorganisms (GCM) 10K type strain sequencing project: providing services to taxonomists for standard genome sequencing and annotation.</title>
        <authorList>
            <consortium name="The Broad Institute Genomics Platform"/>
            <consortium name="The Broad Institute Genome Sequencing Center for Infectious Disease"/>
            <person name="Wu L."/>
            <person name="Ma J."/>
        </authorList>
    </citation>
    <scope>NUCLEOTIDE SEQUENCE [LARGE SCALE GENOMIC DNA]</scope>
    <source>
        <strain evidence="5">CCUG 60023</strain>
    </source>
</reference>
<organism evidence="4 5">
    <name type="scientific">Pseudahrensia aquimaris</name>
    <dbReference type="NCBI Taxonomy" id="744461"/>
    <lineage>
        <taxon>Bacteria</taxon>
        <taxon>Pseudomonadati</taxon>
        <taxon>Pseudomonadota</taxon>
        <taxon>Alphaproteobacteria</taxon>
        <taxon>Hyphomicrobiales</taxon>
        <taxon>Ahrensiaceae</taxon>
        <taxon>Pseudahrensia</taxon>
    </lineage>
</organism>
<dbReference type="RefSeq" id="WP_377213125.1">
    <property type="nucleotide sequence ID" value="NZ_JBHTJV010000010.1"/>
</dbReference>
<dbReference type="PROSITE" id="PS51186">
    <property type="entry name" value="GNAT"/>
    <property type="match status" value="1"/>
</dbReference>
<protein>
    <submittedName>
        <fullName evidence="4">GNAT family N-acetyltransferase</fullName>
        <ecNumber evidence="4">2.3.-.-</ecNumber>
    </submittedName>
</protein>
<dbReference type="EC" id="2.3.-.-" evidence="4"/>
<evidence type="ECO:0000256" key="2">
    <source>
        <dbReference type="ARBA" id="ARBA00023315"/>
    </source>
</evidence>
<dbReference type="EMBL" id="JBHTJV010000010">
    <property type="protein sequence ID" value="MFD0917267.1"/>
    <property type="molecule type" value="Genomic_DNA"/>
</dbReference>
<sequence length="168" mass="18892">MKILSIDARRAAPHHASGIANVHAHSWRMAYSGIIPHKALDRMIARRDESWWARAIRHSTRIVVIEDQDTVVGYATLGPNRVSALPQDGEIYELYLLPEYQGVGLGKKLFLAARQELINSGMKGAVVWVLEENFPAMEFYRNAGGQDLAEGSETFDDKPLKKIAFCWN</sequence>
<feature type="domain" description="N-acetyltransferase" evidence="3">
    <location>
        <begin position="6"/>
        <end position="161"/>
    </location>
</feature>
<evidence type="ECO:0000313" key="4">
    <source>
        <dbReference type="EMBL" id="MFD0917267.1"/>
    </source>
</evidence>
<dbReference type="Gene3D" id="3.40.630.30">
    <property type="match status" value="1"/>
</dbReference>
<dbReference type="Pfam" id="PF00583">
    <property type="entry name" value="Acetyltransf_1"/>
    <property type="match status" value="1"/>
</dbReference>
<dbReference type="GO" id="GO:0016746">
    <property type="term" value="F:acyltransferase activity"/>
    <property type="evidence" value="ECO:0007669"/>
    <property type="project" value="UniProtKB-KW"/>
</dbReference>
<dbReference type="InterPro" id="IPR050832">
    <property type="entry name" value="Bact_Acetyltransf"/>
</dbReference>
<evidence type="ECO:0000256" key="1">
    <source>
        <dbReference type="ARBA" id="ARBA00022679"/>
    </source>
</evidence>
<dbReference type="CDD" id="cd04301">
    <property type="entry name" value="NAT_SF"/>
    <property type="match status" value="1"/>
</dbReference>
<dbReference type="InterPro" id="IPR016181">
    <property type="entry name" value="Acyl_CoA_acyltransferase"/>
</dbReference>
<dbReference type="SUPFAM" id="SSF55729">
    <property type="entry name" value="Acyl-CoA N-acyltransferases (Nat)"/>
    <property type="match status" value="1"/>
</dbReference>
<dbReference type="PANTHER" id="PTHR43877">
    <property type="entry name" value="AMINOALKYLPHOSPHONATE N-ACETYLTRANSFERASE-RELATED-RELATED"/>
    <property type="match status" value="1"/>
</dbReference>
<evidence type="ECO:0000313" key="5">
    <source>
        <dbReference type="Proteomes" id="UP001597101"/>
    </source>
</evidence>
<dbReference type="Proteomes" id="UP001597101">
    <property type="component" value="Unassembled WGS sequence"/>
</dbReference>
<dbReference type="InterPro" id="IPR000182">
    <property type="entry name" value="GNAT_dom"/>
</dbReference>
<gene>
    <name evidence="4" type="ORF">ACFQ14_12685</name>
</gene>
<proteinExistence type="predicted"/>
<keyword evidence="5" id="KW-1185">Reference proteome</keyword>